<dbReference type="Pfam" id="PF00082">
    <property type="entry name" value="Peptidase_S8"/>
    <property type="match status" value="1"/>
</dbReference>
<evidence type="ECO:0000259" key="8">
    <source>
        <dbReference type="Pfam" id="PF05922"/>
    </source>
</evidence>
<dbReference type="InterPro" id="IPR010259">
    <property type="entry name" value="S8pro/Inhibitor_I9"/>
</dbReference>
<dbReference type="PANTHER" id="PTHR43806:SF11">
    <property type="entry name" value="CEREVISIN-RELATED"/>
    <property type="match status" value="1"/>
</dbReference>
<dbReference type="PROSITE" id="PS00138">
    <property type="entry name" value="SUBTILASE_SER"/>
    <property type="match status" value="1"/>
</dbReference>
<gene>
    <name evidence="9" type="ORF">SAMN05444354_101619</name>
</gene>
<organism evidence="9 10">
    <name type="scientific">Stigmatella aurantiaca</name>
    <dbReference type="NCBI Taxonomy" id="41"/>
    <lineage>
        <taxon>Bacteria</taxon>
        <taxon>Pseudomonadati</taxon>
        <taxon>Myxococcota</taxon>
        <taxon>Myxococcia</taxon>
        <taxon>Myxococcales</taxon>
        <taxon>Cystobacterineae</taxon>
        <taxon>Archangiaceae</taxon>
        <taxon>Stigmatella</taxon>
    </lineage>
</organism>
<dbReference type="Proteomes" id="UP000182719">
    <property type="component" value="Unassembled WGS sequence"/>
</dbReference>
<feature type="domain" description="Inhibitor I9" evidence="8">
    <location>
        <begin position="50"/>
        <end position="120"/>
    </location>
</feature>
<keyword evidence="3 5" id="KW-0378">Hydrolase</keyword>
<dbReference type="PROSITE" id="PS51257">
    <property type="entry name" value="PROKAR_LIPOPROTEIN"/>
    <property type="match status" value="1"/>
</dbReference>
<dbReference type="PROSITE" id="PS51892">
    <property type="entry name" value="SUBTILASE"/>
    <property type="match status" value="1"/>
</dbReference>
<name>A0A1H7H4W1_STIAU</name>
<feature type="domain" description="Peptidase S8/S53" evidence="7">
    <location>
        <begin position="152"/>
        <end position="381"/>
    </location>
</feature>
<dbReference type="InterPro" id="IPR013783">
    <property type="entry name" value="Ig-like_fold"/>
</dbReference>
<reference evidence="10" key="1">
    <citation type="submission" date="2016-10" db="EMBL/GenBank/DDBJ databases">
        <authorList>
            <person name="Varghese N."/>
            <person name="Submissions S."/>
        </authorList>
    </citation>
    <scope>NUCLEOTIDE SEQUENCE [LARGE SCALE GENOMIC DNA]</scope>
    <source>
        <strain evidence="10">DSM 17044</strain>
    </source>
</reference>
<dbReference type="Pfam" id="PF17957">
    <property type="entry name" value="Big_7"/>
    <property type="match status" value="2"/>
</dbReference>
<dbReference type="InterPro" id="IPR000209">
    <property type="entry name" value="Peptidase_S8/S53_dom"/>
</dbReference>
<protein>
    <submittedName>
        <fullName evidence="9">Serine protease, subtilisin family</fullName>
    </submittedName>
</protein>
<evidence type="ECO:0000256" key="3">
    <source>
        <dbReference type="ARBA" id="ARBA00022801"/>
    </source>
</evidence>
<dbReference type="GO" id="GO:0005615">
    <property type="term" value="C:extracellular space"/>
    <property type="evidence" value="ECO:0007669"/>
    <property type="project" value="TreeGrafter"/>
</dbReference>
<dbReference type="RefSeq" id="WP_075004833.1">
    <property type="nucleotide sequence ID" value="NZ_FOAP01000001.1"/>
</dbReference>
<evidence type="ECO:0000313" key="10">
    <source>
        <dbReference type="Proteomes" id="UP000182719"/>
    </source>
</evidence>
<dbReference type="Gene3D" id="2.60.120.260">
    <property type="entry name" value="Galactose-binding domain-like"/>
    <property type="match status" value="1"/>
</dbReference>
<feature type="active site" description="Charge relay system" evidence="5">
    <location>
        <position position="193"/>
    </location>
</feature>
<sequence>MSQRRAIPWLVLLTLAACGQPPEDAVPDVPSLLSTQGKFLRSSRAVPGEYIVVLAEPEAREGMNVSATADALAREHGGSLRKTFHHALKGFSARLTEAQARALAANPRVKYVEENGFVSLSATQTGATWGLDRLDQRALPLDSQYTYNATGVGVHVYIVDTGILRTHQEFAQRIGDGVDEATPGGTAADCNGHGTHVAGTVGGTTYGVAKGVTLHPVRVLDCNGEGTYEGVIAGVEWVTANHQSPAVANMSLGGGVSQALDDAVTQSIHSGVTYAVAAGNETANACTTSPARAPAAVTVGSVDSRDYRSYFSNFGTCVDIFAPGEGITSAWNTGASAINVLSGTSMATPHVAGAAALYLERHPSALPQQVRDALVNNGTSGGVGNPGTGSPNVLLYTGFIPPPGGVEDSVAPSAGVTSPADNATLTGTVTLSANASDNVGVTRVEFLVDGLAVGSDTTAPYSLSWNTATVANGGHVLVARAFDAAGNAGTSAPVNLTLHNPGFAAYDTVLKAPKCAVVGPFCDTGTLVQGRGPAGPELNAPNTIRSSCADGTGGSYQSDESLEGLRISTQDGSALAPGKTVTITARVWAYASIFSADSLDLYFAADANTPAWTFLTTLKPTASGAQTLTATYTLPTGSLQAIRGVFRYFGGTAVCSTGSYDDTDDLVFAVQGSGGGGGDATPPVTSLTAPSAGSQLSGTVKLSATASDNVGVSKVEFYAGSTLLGTDTTAPYELSWDTRGVANGGYALTSRASDAGGNEGRSAAVQISVNNASGGCTSTTQLLLNPGFEGGAVNWTASSGVIAKAASTARTGSWRALLGGQGAGGTHTLSQQIAIPAGACAASLQFWLKVSTEEFVTGPAWDTLSVQIQSSAGPVLATLATYSNLDGGASYVQRTLDLSPYKGQTVRVSFESNEDFSNPTGFLVDDVSAVVTR</sequence>
<dbReference type="SUPFAM" id="SSF52743">
    <property type="entry name" value="Subtilisin-like"/>
    <property type="match status" value="1"/>
</dbReference>
<feature type="active site" description="Charge relay system" evidence="5">
    <location>
        <position position="345"/>
    </location>
</feature>
<keyword evidence="10" id="KW-1185">Reference proteome</keyword>
<dbReference type="GO" id="GO:0006508">
    <property type="term" value="P:proteolysis"/>
    <property type="evidence" value="ECO:0007669"/>
    <property type="project" value="UniProtKB-KW"/>
</dbReference>
<dbReference type="InterPro" id="IPR023827">
    <property type="entry name" value="Peptidase_S8_Asp-AS"/>
</dbReference>
<proteinExistence type="inferred from homology"/>
<dbReference type="SUPFAM" id="SSF54897">
    <property type="entry name" value="Protease propeptides/inhibitors"/>
    <property type="match status" value="1"/>
</dbReference>
<dbReference type="Pfam" id="PF05922">
    <property type="entry name" value="Inhibitor_I9"/>
    <property type="match status" value="1"/>
</dbReference>
<dbReference type="PRINTS" id="PR00723">
    <property type="entry name" value="SUBTILISIN"/>
</dbReference>
<dbReference type="PROSITE" id="PS00137">
    <property type="entry name" value="SUBTILASE_HIS"/>
    <property type="match status" value="1"/>
</dbReference>
<evidence type="ECO:0000313" key="9">
    <source>
        <dbReference type="EMBL" id="SEK45473.1"/>
    </source>
</evidence>
<dbReference type="EMBL" id="FOAP01000001">
    <property type="protein sequence ID" value="SEK45473.1"/>
    <property type="molecule type" value="Genomic_DNA"/>
</dbReference>
<dbReference type="PROSITE" id="PS00136">
    <property type="entry name" value="SUBTILASE_ASP"/>
    <property type="match status" value="1"/>
</dbReference>
<evidence type="ECO:0000256" key="4">
    <source>
        <dbReference type="ARBA" id="ARBA00022825"/>
    </source>
</evidence>
<evidence type="ECO:0000256" key="6">
    <source>
        <dbReference type="RuleBase" id="RU003355"/>
    </source>
</evidence>
<feature type="active site" description="Charge relay system" evidence="5">
    <location>
        <position position="160"/>
    </location>
</feature>
<dbReference type="InterPro" id="IPR036852">
    <property type="entry name" value="Peptidase_S8/S53_dom_sf"/>
</dbReference>
<dbReference type="InterPro" id="IPR034193">
    <property type="entry name" value="PCSK9_ProteinaseK-like"/>
</dbReference>
<dbReference type="Gene3D" id="3.30.70.80">
    <property type="entry name" value="Peptidase S8 propeptide/proteinase inhibitor I9"/>
    <property type="match status" value="1"/>
</dbReference>
<comment type="similarity">
    <text evidence="1 5 6">Belongs to the peptidase S8 family.</text>
</comment>
<dbReference type="InterPro" id="IPR015500">
    <property type="entry name" value="Peptidase_S8_subtilisin-rel"/>
</dbReference>
<dbReference type="Gene3D" id="3.40.50.200">
    <property type="entry name" value="Peptidase S8/S53 domain"/>
    <property type="match status" value="1"/>
</dbReference>
<accession>A0A1H7H4W1</accession>
<dbReference type="InterPro" id="IPR022398">
    <property type="entry name" value="Peptidase_S8_His-AS"/>
</dbReference>
<dbReference type="Gene3D" id="2.60.40.10">
    <property type="entry name" value="Immunoglobulins"/>
    <property type="match status" value="2"/>
</dbReference>
<dbReference type="PANTHER" id="PTHR43806">
    <property type="entry name" value="PEPTIDASE S8"/>
    <property type="match status" value="1"/>
</dbReference>
<dbReference type="InterPro" id="IPR023828">
    <property type="entry name" value="Peptidase_S8_Ser-AS"/>
</dbReference>
<evidence type="ECO:0000256" key="1">
    <source>
        <dbReference type="ARBA" id="ARBA00011073"/>
    </source>
</evidence>
<dbReference type="CDD" id="cd04077">
    <property type="entry name" value="Peptidases_S8_PCSK9_ProteinaseK_like"/>
    <property type="match status" value="1"/>
</dbReference>
<dbReference type="AlphaFoldDB" id="A0A1H7H4W1"/>
<evidence type="ECO:0000256" key="5">
    <source>
        <dbReference type="PROSITE-ProRule" id="PRU01240"/>
    </source>
</evidence>
<dbReference type="GO" id="GO:0004252">
    <property type="term" value="F:serine-type endopeptidase activity"/>
    <property type="evidence" value="ECO:0007669"/>
    <property type="project" value="UniProtKB-UniRule"/>
</dbReference>
<keyword evidence="2 5" id="KW-0645">Protease</keyword>
<evidence type="ECO:0000259" key="7">
    <source>
        <dbReference type="Pfam" id="PF00082"/>
    </source>
</evidence>
<dbReference type="OrthoDB" id="9790784at2"/>
<evidence type="ECO:0000256" key="2">
    <source>
        <dbReference type="ARBA" id="ARBA00022670"/>
    </source>
</evidence>
<keyword evidence="4 5" id="KW-0720">Serine protease</keyword>
<dbReference type="FunFam" id="3.40.50.200:FF:000014">
    <property type="entry name" value="Proteinase K"/>
    <property type="match status" value="1"/>
</dbReference>
<dbReference type="InterPro" id="IPR037045">
    <property type="entry name" value="S8pro/Inhibitor_I9_sf"/>
</dbReference>
<dbReference type="InterPro" id="IPR050131">
    <property type="entry name" value="Peptidase_S8_subtilisin-like"/>
</dbReference>